<dbReference type="Pfam" id="PF00186">
    <property type="entry name" value="DHFR_1"/>
    <property type="match status" value="1"/>
</dbReference>
<dbReference type="EMBL" id="JACVVX010000002">
    <property type="protein sequence ID" value="MBD0414759.1"/>
    <property type="molecule type" value="Genomic_DNA"/>
</dbReference>
<dbReference type="GO" id="GO:0070401">
    <property type="term" value="F:NADP+ binding"/>
    <property type="evidence" value="ECO:0007669"/>
    <property type="project" value="UniProtKB-ARBA"/>
</dbReference>
<evidence type="ECO:0000313" key="11">
    <source>
        <dbReference type="EMBL" id="MBD0414759.1"/>
    </source>
</evidence>
<evidence type="ECO:0000256" key="7">
    <source>
        <dbReference type="ARBA" id="ARBA00025067"/>
    </source>
</evidence>
<comment type="caution">
    <text evidence="11">The sequence shown here is derived from an EMBL/GenBank/DDBJ whole genome shotgun (WGS) entry which is preliminary data.</text>
</comment>
<dbReference type="PANTHER" id="PTHR48069">
    <property type="entry name" value="DIHYDROFOLATE REDUCTASE"/>
    <property type="match status" value="1"/>
</dbReference>
<dbReference type="GO" id="GO:0005829">
    <property type="term" value="C:cytosol"/>
    <property type="evidence" value="ECO:0007669"/>
    <property type="project" value="TreeGrafter"/>
</dbReference>
<keyword evidence="5 8" id="KW-0521">NADP</keyword>
<evidence type="ECO:0000256" key="2">
    <source>
        <dbReference type="ARBA" id="ARBA00009539"/>
    </source>
</evidence>
<dbReference type="UniPathway" id="UPA00077">
    <property type="reaction ID" value="UER00158"/>
</dbReference>
<dbReference type="CDD" id="cd00209">
    <property type="entry name" value="DHFR"/>
    <property type="match status" value="1"/>
</dbReference>
<evidence type="ECO:0000256" key="9">
    <source>
        <dbReference type="RuleBase" id="RU004474"/>
    </source>
</evidence>
<name>A0A8J6TYI5_9HYPH</name>
<dbReference type="Proteomes" id="UP000643405">
    <property type="component" value="Unassembled WGS sequence"/>
</dbReference>
<evidence type="ECO:0000259" key="10">
    <source>
        <dbReference type="PROSITE" id="PS51330"/>
    </source>
</evidence>
<comment type="pathway">
    <text evidence="1 8">Cofactor biosynthesis; tetrahydrofolate biosynthesis; 5,6,7,8-tetrahydrofolate from 7,8-dihydrofolate: step 1/1.</text>
</comment>
<evidence type="ECO:0000313" key="12">
    <source>
        <dbReference type="Proteomes" id="UP000643405"/>
    </source>
</evidence>
<comment type="catalytic activity">
    <reaction evidence="8">
        <text>(6S)-5,6,7,8-tetrahydrofolate + NADP(+) = 7,8-dihydrofolate + NADPH + H(+)</text>
        <dbReference type="Rhea" id="RHEA:15009"/>
        <dbReference type="ChEBI" id="CHEBI:15378"/>
        <dbReference type="ChEBI" id="CHEBI:57451"/>
        <dbReference type="ChEBI" id="CHEBI:57453"/>
        <dbReference type="ChEBI" id="CHEBI:57783"/>
        <dbReference type="ChEBI" id="CHEBI:58349"/>
        <dbReference type="EC" id="1.5.1.3"/>
    </reaction>
</comment>
<dbReference type="PIRSF" id="PIRSF000194">
    <property type="entry name" value="DHFR"/>
    <property type="match status" value="1"/>
</dbReference>
<comment type="function">
    <text evidence="7 8">Key enzyme in folate metabolism. Catalyzes an essential reaction for de novo glycine and purine synthesis, and for DNA precursor synthesis.</text>
</comment>
<dbReference type="PANTHER" id="PTHR48069:SF3">
    <property type="entry name" value="DIHYDROFOLATE REDUCTASE"/>
    <property type="match status" value="1"/>
</dbReference>
<gene>
    <name evidence="11" type="ORF">ICI42_08845</name>
</gene>
<evidence type="ECO:0000256" key="1">
    <source>
        <dbReference type="ARBA" id="ARBA00004903"/>
    </source>
</evidence>
<protein>
    <recommendedName>
        <fullName evidence="3 8">Dihydrofolate reductase</fullName>
        <ecNumber evidence="3 8">1.5.1.3</ecNumber>
    </recommendedName>
</protein>
<dbReference type="GO" id="GO:0006730">
    <property type="term" value="P:one-carbon metabolic process"/>
    <property type="evidence" value="ECO:0007669"/>
    <property type="project" value="UniProtKB-KW"/>
</dbReference>
<dbReference type="PRINTS" id="PR00070">
    <property type="entry name" value="DHFR"/>
</dbReference>
<keyword evidence="4 8" id="KW-0554">One-carbon metabolism</keyword>
<sequence>MTKTAIYVAIAENGVIGRDKGLPWKLSTDLKRFKAGTMGKPMVMGRKTFESIGRPLPGRRNIVITRNSKFRADGIETAATLDEALNCAGAGSGVEEICIIGGGEIYRQVLPVTDLLYVTHVLADVDGDTFFPAIDPDIWEVIESEEVPAGATDSHATRYNVYQRRLNAHSNNL</sequence>
<reference evidence="11" key="1">
    <citation type="submission" date="2020-09" db="EMBL/GenBank/DDBJ databases">
        <title>Genome seq and assembly of Tianweitania sp.</title>
        <authorList>
            <person name="Chhetri G."/>
        </authorList>
    </citation>
    <scope>NUCLEOTIDE SEQUENCE</scope>
    <source>
        <strain evidence="11">Rool2</strain>
    </source>
</reference>
<evidence type="ECO:0000256" key="6">
    <source>
        <dbReference type="ARBA" id="ARBA00023002"/>
    </source>
</evidence>
<accession>A0A8J6TYI5</accession>
<dbReference type="InterPro" id="IPR012259">
    <property type="entry name" value="DHFR"/>
</dbReference>
<evidence type="ECO:0000256" key="8">
    <source>
        <dbReference type="PIRNR" id="PIRNR000194"/>
    </source>
</evidence>
<dbReference type="PROSITE" id="PS00075">
    <property type="entry name" value="DHFR_1"/>
    <property type="match status" value="1"/>
</dbReference>
<dbReference type="InterPro" id="IPR001796">
    <property type="entry name" value="DHFR_dom"/>
</dbReference>
<dbReference type="InterPro" id="IPR017925">
    <property type="entry name" value="DHFR_CS"/>
</dbReference>
<dbReference type="GO" id="GO:0046654">
    <property type="term" value="P:tetrahydrofolate biosynthetic process"/>
    <property type="evidence" value="ECO:0007669"/>
    <property type="project" value="UniProtKB-UniPathway"/>
</dbReference>
<dbReference type="GO" id="GO:0004146">
    <property type="term" value="F:dihydrofolate reductase activity"/>
    <property type="evidence" value="ECO:0007669"/>
    <property type="project" value="UniProtKB-EC"/>
</dbReference>
<dbReference type="FunFam" id="3.40.430.10:FF:000001">
    <property type="entry name" value="Dihydrofolate reductase"/>
    <property type="match status" value="1"/>
</dbReference>
<proteinExistence type="inferred from homology"/>
<evidence type="ECO:0000256" key="3">
    <source>
        <dbReference type="ARBA" id="ARBA00012856"/>
    </source>
</evidence>
<dbReference type="SUPFAM" id="SSF53597">
    <property type="entry name" value="Dihydrofolate reductase-like"/>
    <property type="match status" value="1"/>
</dbReference>
<comment type="similarity">
    <text evidence="2 8 9">Belongs to the dihydrofolate reductase family.</text>
</comment>
<evidence type="ECO:0000256" key="4">
    <source>
        <dbReference type="ARBA" id="ARBA00022563"/>
    </source>
</evidence>
<feature type="domain" description="DHFR" evidence="10">
    <location>
        <begin position="3"/>
        <end position="164"/>
    </location>
</feature>
<keyword evidence="6 8" id="KW-0560">Oxidoreductase</keyword>
<dbReference type="InterPro" id="IPR024072">
    <property type="entry name" value="DHFR-like_dom_sf"/>
</dbReference>
<dbReference type="PROSITE" id="PS51330">
    <property type="entry name" value="DHFR_2"/>
    <property type="match status" value="1"/>
</dbReference>
<dbReference type="RefSeq" id="WP_188164182.1">
    <property type="nucleotide sequence ID" value="NZ_JACVVX010000002.1"/>
</dbReference>
<keyword evidence="12" id="KW-1185">Reference proteome</keyword>
<dbReference type="AlphaFoldDB" id="A0A8J6TYI5"/>
<dbReference type="GO" id="GO:0046452">
    <property type="term" value="P:dihydrofolate metabolic process"/>
    <property type="evidence" value="ECO:0007669"/>
    <property type="project" value="TreeGrafter"/>
</dbReference>
<dbReference type="Gene3D" id="3.40.430.10">
    <property type="entry name" value="Dihydrofolate Reductase, subunit A"/>
    <property type="match status" value="1"/>
</dbReference>
<organism evidence="11 12">
    <name type="scientific">Oryzicola mucosus</name>
    <dbReference type="NCBI Taxonomy" id="2767425"/>
    <lineage>
        <taxon>Bacteria</taxon>
        <taxon>Pseudomonadati</taxon>
        <taxon>Pseudomonadota</taxon>
        <taxon>Alphaproteobacteria</taxon>
        <taxon>Hyphomicrobiales</taxon>
        <taxon>Phyllobacteriaceae</taxon>
        <taxon>Oryzicola</taxon>
    </lineage>
</organism>
<dbReference type="EC" id="1.5.1.3" evidence="3 8"/>
<evidence type="ECO:0000256" key="5">
    <source>
        <dbReference type="ARBA" id="ARBA00022857"/>
    </source>
</evidence>
<dbReference type="GO" id="GO:0046655">
    <property type="term" value="P:folic acid metabolic process"/>
    <property type="evidence" value="ECO:0007669"/>
    <property type="project" value="TreeGrafter"/>
</dbReference>